<organism evidence="3 4">
    <name type="scientific">Modicella reniformis</name>
    <dbReference type="NCBI Taxonomy" id="1440133"/>
    <lineage>
        <taxon>Eukaryota</taxon>
        <taxon>Fungi</taxon>
        <taxon>Fungi incertae sedis</taxon>
        <taxon>Mucoromycota</taxon>
        <taxon>Mortierellomycotina</taxon>
        <taxon>Mortierellomycetes</taxon>
        <taxon>Mortierellales</taxon>
        <taxon>Mortierellaceae</taxon>
        <taxon>Modicella</taxon>
    </lineage>
</organism>
<dbReference type="EMBL" id="JAAAHW010000087">
    <property type="protein sequence ID" value="KAG0006608.1"/>
    <property type="molecule type" value="Genomic_DNA"/>
</dbReference>
<dbReference type="Proteomes" id="UP000749646">
    <property type="component" value="Unassembled WGS sequence"/>
</dbReference>
<evidence type="ECO:0000256" key="1">
    <source>
        <dbReference type="SAM" id="Coils"/>
    </source>
</evidence>
<proteinExistence type="predicted"/>
<protein>
    <submittedName>
        <fullName evidence="3">Uncharacterized protein</fullName>
    </submittedName>
</protein>
<gene>
    <name evidence="3" type="ORF">BGZ65_006105</name>
</gene>
<dbReference type="OrthoDB" id="2445852at2759"/>
<evidence type="ECO:0000256" key="2">
    <source>
        <dbReference type="SAM" id="MobiDB-lite"/>
    </source>
</evidence>
<reference evidence="3" key="1">
    <citation type="journal article" date="2020" name="Fungal Divers.">
        <title>Resolving the Mortierellaceae phylogeny through synthesis of multi-gene phylogenetics and phylogenomics.</title>
        <authorList>
            <person name="Vandepol N."/>
            <person name="Liber J."/>
            <person name="Desiro A."/>
            <person name="Na H."/>
            <person name="Kennedy M."/>
            <person name="Barry K."/>
            <person name="Grigoriev I.V."/>
            <person name="Miller A.N."/>
            <person name="O'Donnell K."/>
            <person name="Stajich J.E."/>
            <person name="Bonito G."/>
        </authorList>
    </citation>
    <scope>NUCLEOTIDE SEQUENCE</scope>
    <source>
        <strain evidence="3">MES-2147</strain>
    </source>
</reference>
<sequence length="386" mass="44765">MATDSYFGPRLASLPQKLTSLESGVYMRRSGGVGSSINNDHDHSTPPTPSTSKVKSDTTTPVYPESSILKANAISNAKLQLSDIRPVDTQILERIKNLEISLDQHRDSERQFKRNITSMQQDLVTAKEKHEQSTLEGRTHLDASRHKMEELNALYQENKNRIQELYETTQELYEDRAAKEAKLEDIENQYEELKRNKERILQEREETEREGVEYLQERNEELRSEQVNFRSVNQESQDEVGMQRDYGPEGLDLLKQMHQEYDDEIAKLEALVAEPENALMTEDKIAHDLIHLFRKVYVRRINSHTEDLEEELGNAEKTERQLDHEANDALEEYLSMNRLSVEAEEKASREEFRLLTASEELEKLKSTLQSLGMELEQRQHTTTAMT</sequence>
<evidence type="ECO:0000313" key="4">
    <source>
        <dbReference type="Proteomes" id="UP000749646"/>
    </source>
</evidence>
<comment type="caution">
    <text evidence="3">The sequence shown here is derived from an EMBL/GenBank/DDBJ whole genome shotgun (WGS) entry which is preliminary data.</text>
</comment>
<keyword evidence="1" id="KW-0175">Coiled coil</keyword>
<evidence type="ECO:0000313" key="3">
    <source>
        <dbReference type="EMBL" id="KAG0006608.1"/>
    </source>
</evidence>
<feature type="compositionally biased region" description="Polar residues" evidence="2">
    <location>
        <begin position="50"/>
        <end position="61"/>
    </location>
</feature>
<dbReference type="AlphaFoldDB" id="A0A9P6MLE4"/>
<name>A0A9P6MLE4_9FUNG</name>
<feature type="region of interest" description="Disordered" evidence="2">
    <location>
        <begin position="28"/>
        <end position="61"/>
    </location>
</feature>
<feature type="coiled-coil region" evidence="1">
    <location>
        <begin position="298"/>
        <end position="374"/>
    </location>
</feature>
<keyword evidence="4" id="KW-1185">Reference proteome</keyword>
<feature type="coiled-coil region" evidence="1">
    <location>
        <begin position="141"/>
        <end position="217"/>
    </location>
</feature>
<accession>A0A9P6MLE4</accession>